<dbReference type="InterPro" id="IPR025484">
    <property type="entry name" value="DUF4376"/>
</dbReference>
<name>N8WT60_9GAMM</name>
<feature type="domain" description="DUF4376" evidence="1">
    <location>
        <begin position="75"/>
        <end position="176"/>
    </location>
</feature>
<dbReference type="RefSeq" id="WP_004784332.1">
    <property type="nucleotide sequence ID" value="NZ_KB849404.1"/>
</dbReference>
<dbReference type="PATRIC" id="fig|1217710.3.peg.2384"/>
<evidence type="ECO:0000259" key="1">
    <source>
        <dbReference type="Pfam" id="PF14301"/>
    </source>
</evidence>
<dbReference type="EMBL" id="APPE01000065">
    <property type="protein sequence ID" value="ENU98467.1"/>
    <property type="molecule type" value="Genomic_DNA"/>
</dbReference>
<organism evidence="2 3">
    <name type="scientific">Acinetobacter variabilis</name>
    <dbReference type="NCBI Taxonomy" id="70346"/>
    <lineage>
        <taxon>Bacteria</taxon>
        <taxon>Pseudomonadati</taxon>
        <taxon>Pseudomonadota</taxon>
        <taxon>Gammaproteobacteria</taxon>
        <taxon>Moraxellales</taxon>
        <taxon>Moraxellaceae</taxon>
        <taxon>Acinetobacter</taxon>
    </lineage>
</organism>
<dbReference type="Proteomes" id="UP000013070">
    <property type="component" value="Unassembled WGS sequence"/>
</dbReference>
<comment type="caution">
    <text evidence="2">The sequence shown here is derived from an EMBL/GenBank/DDBJ whole genome shotgun (WGS) entry which is preliminary data.</text>
</comment>
<dbReference type="eggNOG" id="ENOG5033D9N">
    <property type="taxonomic scope" value="Bacteria"/>
</dbReference>
<proteinExistence type="predicted"/>
<sequence length="179" mass="20009">MTTIISRSGEPLFTIQASDEIVILNTPVDCLAVEDPPEPNMYYKDGWVAMPAQPSPYHIFNYDLKDWIDPRTLDEIKAQKWAEIKSGRDLLEFGGFEFEGSAYDSDQVSQSRIMGAAVAGVDQTWTLADNSTVELSASQLQQLYAALQAHIASVHERGRIARQLIYEAETKEQVEAVNL</sequence>
<dbReference type="HOGENOM" id="CLU_1486003_0_0_6"/>
<evidence type="ECO:0000313" key="3">
    <source>
        <dbReference type="Proteomes" id="UP000013070"/>
    </source>
</evidence>
<evidence type="ECO:0000313" key="2">
    <source>
        <dbReference type="EMBL" id="ENU98467.1"/>
    </source>
</evidence>
<accession>N8WT60</accession>
<keyword evidence="3" id="KW-1185">Reference proteome</keyword>
<dbReference type="Pfam" id="PF14301">
    <property type="entry name" value="DUF4376"/>
    <property type="match status" value="1"/>
</dbReference>
<protein>
    <recommendedName>
        <fullName evidence="1">DUF4376 domain-containing protein</fullName>
    </recommendedName>
</protein>
<reference evidence="2 3" key="1">
    <citation type="submission" date="2013-02" db="EMBL/GenBank/DDBJ databases">
        <title>The Genome Sequence of Acinetobacter sp. NIPH 899.</title>
        <authorList>
            <consortium name="The Broad Institute Genome Sequencing Platform"/>
            <consortium name="The Broad Institute Genome Sequencing Center for Infectious Disease"/>
            <person name="Cerqueira G."/>
            <person name="Feldgarden M."/>
            <person name="Courvalin P."/>
            <person name="Perichon B."/>
            <person name="Grillot-Courvalin C."/>
            <person name="Clermont D."/>
            <person name="Rocha E."/>
            <person name="Yoon E.-J."/>
            <person name="Nemec A."/>
            <person name="Walker B."/>
            <person name="Young S.K."/>
            <person name="Zeng Q."/>
            <person name="Gargeya S."/>
            <person name="Fitzgerald M."/>
            <person name="Haas B."/>
            <person name="Abouelleil A."/>
            <person name="Alvarado L."/>
            <person name="Arachchi H.M."/>
            <person name="Berlin A.M."/>
            <person name="Chapman S.B."/>
            <person name="Dewar J."/>
            <person name="Goldberg J."/>
            <person name="Griggs A."/>
            <person name="Gujja S."/>
            <person name="Hansen M."/>
            <person name="Howarth C."/>
            <person name="Imamovic A."/>
            <person name="Larimer J."/>
            <person name="McCowan C."/>
            <person name="Murphy C."/>
            <person name="Neiman D."/>
            <person name="Pearson M."/>
            <person name="Priest M."/>
            <person name="Roberts A."/>
            <person name="Saif S."/>
            <person name="Shea T."/>
            <person name="Sisk P."/>
            <person name="Sykes S."/>
            <person name="Wortman J."/>
            <person name="Nusbaum C."/>
            <person name="Birren B."/>
        </authorList>
    </citation>
    <scope>NUCLEOTIDE SEQUENCE [LARGE SCALE GENOMIC DNA]</scope>
    <source>
        <strain evidence="2 3">NIPH 899</strain>
    </source>
</reference>
<dbReference type="AlphaFoldDB" id="N8WT60"/>
<gene>
    <name evidence="2" type="ORF">F969_02498</name>
</gene>